<organism evidence="2 3">
    <name type="scientific">Phytophthora lilii</name>
    <dbReference type="NCBI Taxonomy" id="2077276"/>
    <lineage>
        <taxon>Eukaryota</taxon>
        <taxon>Sar</taxon>
        <taxon>Stramenopiles</taxon>
        <taxon>Oomycota</taxon>
        <taxon>Peronosporomycetes</taxon>
        <taxon>Peronosporales</taxon>
        <taxon>Peronosporaceae</taxon>
        <taxon>Phytophthora</taxon>
    </lineage>
</organism>
<protein>
    <submittedName>
        <fullName evidence="2">Unnamed protein product</fullName>
    </submittedName>
</protein>
<name>A0A9W6XD67_9STRA</name>
<proteinExistence type="predicted"/>
<accession>A0A9W6XD67</accession>
<keyword evidence="3" id="KW-1185">Reference proteome</keyword>
<dbReference type="Proteomes" id="UP001165083">
    <property type="component" value="Unassembled WGS sequence"/>
</dbReference>
<feature type="signal peptide" evidence="1">
    <location>
        <begin position="1"/>
        <end position="19"/>
    </location>
</feature>
<dbReference type="AlphaFoldDB" id="A0A9W6XD67"/>
<evidence type="ECO:0000313" key="2">
    <source>
        <dbReference type="EMBL" id="GMF36184.1"/>
    </source>
</evidence>
<feature type="chain" id="PRO_5040831979" evidence="1">
    <location>
        <begin position="20"/>
        <end position="88"/>
    </location>
</feature>
<dbReference type="EMBL" id="BSXW01001364">
    <property type="protein sequence ID" value="GMF36184.1"/>
    <property type="molecule type" value="Genomic_DNA"/>
</dbReference>
<evidence type="ECO:0000313" key="3">
    <source>
        <dbReference type="Proteomes" id="UP001165083"/>
    </source>
</evidence>
<keyword evidence="1" id="KW-0732">Signal</keyword>
<comment type="caution">
    <text evidence="2">The sequence shown here is derived from an EMBL/GenBank/DDBJ whole genome shotgun (WGS) entry which is preliminary data.</text>
</comment>
<gene>
    <name evidence="2" type="ORF">Plil01_001532200</name>
</gene>
<sequence>MMNAAIALVLGASSLAVAAADPRVMIESTYTDTKGLQDLANSMGGKYFGTATGLKQLGDKYYDEELSNTHDFGVITPINVMMVRAFYP</sequence>
<reference evidence="2" key="1">
    <citation type="submission" date="2023-04" db="EMBL/GenBank/DDBJ databases">
        <title>Phytophthora lilii NBRC 32176.</title>
        <authorList>
            <person name="Ichikawa N."/>
            <person name="Sato H."/>
            <person name="Tonouchi N."/>
        </authorList>
    </citation>
    <scope>NUCLEOTIDE SEQUENCE</scope>
    <source>
        <strain evidence="2">NBRC 32176</strain>
    </source>
</reference>
<dbReference type="OrthoDB" id="3055998at2759"/>
<evidence type="ECO:0000256" key="1">
    <source>
        <dbReference type="SAM" id="SignalP"/>
    </source>
</evidence>